<sequence>MLFDGIPLHTANQFGTGTARIEAPENTQREQRHSSQHQNLHDQHTGRHEAGGLGQILTPVENFAESFGLKMQFRVDDESGKVQVRILDNQGEQILREVPSDAILELAAAIKNSTNSVFHSVA</sequence>
<feature type="compositionally biased region" description="Basic and acidic residues" evidence="1">
    <location>
        <begin position="27"/>
        <end position="50"/>
    </location>
</feature>
<dbReference type="PANTHER" id="PTHR37166">
    <property type="entry name" value="PROTEIN FLAG"/>
    <property type="match status" value="1"/>
</dbReference>
<keyword evidence="3" id="KW-1185">Reference proteome</keyword>
<dbReference type="InterPro" id="IPR035924">
    <property type="entry name" value="FlaG-like_sf"/>
</dbReference>
<dbReference type="Gene3D" id="3.30.160.170">
    <property type="entry name" value="FlaG-like"/>
    <property type="match status" value="1"/>
</dbReference>
<protein>
    <submittedName>
        <fullName evidence="2">Uncharacterized conserved protein, FlaG/YvyC family</fullName>
    </submittedName>
</protein>
<evidence type="ECO:0000313" key="3">
    <source>
        <dbReference type="Proteomes" id="UP000189733"/>
    </source>
</evidence>
<reference evidence="2 3" key="1">
    <citation type="submission" date="2017-02" db="EMBL/GenBank/DDBJ databases">
        <authorList>
            <person name="Peterson S.W."/>
        </authorList>
    </citation>
    <scope>NUCLEOTIDE SEQUENCE [LARGE SCALE GENOMIC DNA]</scope>
    <source>
        <strain evidence="2 3">DSM 18034</strain>
    </source>
</reference>
<dbReference type="RefSeq" id="WP_078684526.1">
    <property type="nucleotide sequence ID" value="NZ_FUYA01000003.1"/>
</dbReference>
<dbReference type="Pfam" id="PF03646">
    <property type="entry name" value="FlaG"/>
    <property type="match status" value="1"/>
</dbReference>
<dbReference type="EMBL" id="FUYA01000003">
    <property type="protein sequence ID" value="SKA69859.1"/>
    <property type="molecule type" value="Genomic_DNA"/>
</dbReference>
<evidence type="ECO:0000313" key="2">
    <source>
        <dbReference type="EMBL" id="SKA69859.1"/>
    </source>
</evidence>
<dbReference type="AlphaFoldDB" id="A0A1T4VY86"/>
<name>A0A1T4VY86_9BACT</name>
<accession>A0A1T4VY86</accession>
<proteinExistence type="predicted"/>
<gene>
    <name evidence="2" type="ORF">SAMN02745702_01230</name>
</gene>
<dbReference type="Proteomes" id="UP000189733">
    <property type="component" value="Unassembled WGS sequence"/>
</dbReference>
<evidence type="ECO:0000256" key="1">
    <source>
        <dbReference type="SAM" id="MobiDB-lite"/>
    </source>
</evidence>
<feature type="region of interest" description="Disordered" evidence="1">
    <location>
        <begin position="24"/>
        <end position="50"/>
    </location>
</feature>
<organism evidence="2 3">
    <name type="scientific">Desulfobaculum bizertense DSM 18034</name>
    <dbReference type="NCBI Taxonomy" id="1121442"/>
    <lineage>
        <taxon>Bacteria</taxon>
        <taxon>Pseudomonadati</taxon>
        <taxon>Thermodesulfobacteriota</taxon>
        <taxon>Desulfovibrionia</taxon>
        <taxon>Desulfovibrionales</taxon>
        <taxon>Desulfovibrionaceae</taxon>
        <taxon>Desulfobaculum</taxon>
    </lineage>
</organism>
<dbReference type="InterPro" id="IPR005186">
    <property type="entry name" value="FlaG"/>
</dbReference>
<dbReference type="SUPFAM" id="SSF160214">
    <property type="entry name" value="FlaG-like"/>
    <property type="match status" value="1"/>
</dbReference>
<dbReference type="PANTHER" id="PTHR37166:SF1">
    <property type="entry name" value="PROTEIN FLAG"/>
    <property type="match status" value="1"/>
</dbReference>
<dbReference type="OrthoDB" id="5461074at2"/>